<feature type="domain" description="Hemicentin-1-like von Willebrand factor A" evidence="6">
    <location>
        <begin position="321"/>
        <end position="489"/>
    </location>
</feature>
<comment type="caution">
    <text evidence="8">The sequence shown here is derived from an EMBL/GenBank/DDBJ whole genome shotgun (WGS) entry which is preliminary data.</text>
</comment>
<dbReference type="InterPro" id="IPR052577">
    <property type="entry name" value="VWA7"/>
</dbReference>
<evidence type="ECO:0000259" key="6">
    <source>
        <dbReference type="Pfam" id="PF25106"/>
    </source>
</evidence>
<accession>A0A8S3UR74</accession>
<feature type="chain" id="PRO_5035753720" description="VWFA domain-containing protein" evidence="5">
    <location>
        <begin position="21"/>
        <end position="993"/>
    </location>
</feature>
<evidence type="ECO:0000256" key="5">
    <source>
        <dbReference type="SAM" id="SignalP"/>
    </source>
</evidence>
<evidence type="ECO:0000256" key="4">
    <source>
        <dbReference type="SAM" id="Phobius"/>
    </source>
</evidence>
<reference evidence="8" key="1">
    <citation type="submission" date="2021-03" db="EMBL/GenBank/DDBJ databases">
        <authorList>
            <person name="Bekaert M."/>
        </authorList>
    </citation>
    <scope>NUCLEOTIDE SEQUENCE</scope>
</reference>
<protein>
    <recommendedName>
        <fullName evidence="10">VWFA domain-containing protein</fullName>
    </recommendedName>
</protein>
<evidence type="ECO:0000256" key="3">
    <source>
        <dbReference type="ARBA" id="ARBA00022729"/>
    </source>
</evidence>
<organism evidence="8 9">
    <name type="scientific">Mytilus edulis</name>
    <name type="common">Blue mussel</name>
    <dbReference type="NCBI Taxonomy" id="6550"/>
    <lineage>
        <taxon>Eukaryota</taxon>
        <taxon>Metazoa</taxon>
        <taxon>Spiralia</taxon>
        <taxon>Lophotrochozoa</taxon>
        <taxon>Mollusca</taxon>
        <taxon>Bivalvia</taxon>
        <taxon>Autobranchia</taxon>
        <taxon>Pteriomorphia</taxon>
        <taxon>Mytilida</taxon>
        <taxon>Mytiloidea</taxon>
        <taxon>Mytilidae</taxon>
        <taxon>Mytilinae</taxon>
        <taxon>Mytilus</taxon>
    </lineage>
</organism>
<evidence type="ECO:0000313" key="9">
    <source>
        <dbReference type="Proteomes" id="UP000683360"/>
    </source>
</evidence>
<dbReference type="OrthoDB" id="6161097at2759"/>
<feature type="domain" description="VWA7 N-terminal" evidence="7">
    <location>
        <begin position="97"/>
        <end position="291"/>
    </location>
</feature>
<dbReference type="Proteomes" id="UP000683360">
    <property type="component" value="Unassembled WGS sequence"/>
</dbReference>
<gene>
    <name evidence="8" type="ORF">MEDL_60464</name>
</gene>
<dbReference type="InterPro" id="IPR056861">
    <property type="entry name" value="HMCN1-like_VWA"/>
</dbReference>
<dbReference type="PANTHER" id="PTHR14905:SF7">
    <property type="entry name" value="VON WILLEBRAND FACTOR A DOMAIN-CONTAINING PROTEIN 7"/>
    <property type="match status" value="1"/>
</dbReference>
<evidence type="ECO:0000259" key="7">
    <source>
        <dbReference type="Pfam" id="PF25107"/>
    </source>
</evidence>
<feature type="signal peptide" evidence="5">
    <location>
        <begin position="1"/>
        <end position="20"/>
    </location>
</feature>
<evidence type="ECO:0000256" key="2">
    <source>
        <dbReference type="ARBA" id="ARBA00022525"/>
    </source>
</evidence>
<feature type="transmembrane region" description="Helical" evidence="4">
    <location>
        <begin position="928"/>
        <end position="952"/>
    </location>
</feature>
<evidence type="ECO:0000313" key="8">
    <source>
        <dbReference type="EMBL" id="CAG2248626.1"/>
    </source>
</evidence>
<dbReference type="Pfam" id="PF25107">
    <property type="entry name" value="VWA7_N"/>
    <property type="match status" value="1"/>
</dbReference>
<keyword evidence="4" id="KW-1133">Transmembrane helix</keyword>
<dbReference type="PANTHER" id="PTHR14905">
    <property type="entry name" value="NG37"/>
    <property type="match status" value="1"/>
</dbReference>
<dbReference type="Pfam" id="PF25106">
    <property type="entry name" value="VWA_4"/>
    <property type="match status" value="1"/>
</dbReference>
<sequence length="993" mass="108895">MTLLNVIIWLSLLVYHPANGFPTDALTGSAYDTKHHAEITESAIRMAVGRFITENNLTVVDDDIDVTNIVKNFFGDDSDGYEKFVEKQIEIVEHVQNQELSKQAHVHCNSEQIEFAHNHVIKLRGQIEELAQSTEPDLYLIREMIGKCIYTIQAFYSGTNWVEMNGDSVYKDFAGVPNKTLMAIAGATVDTCQDCDNSGEEVNSCENNLLVHDMLTSGYKTGQDVQPPYKTSGDIGKGKCGFGGSDDTDNGYRTANGGINKDRLDPKYSPHHHLHYSAYNAAKKATELFLVDQDIGIINELQVDKFIQIFGLVKRYQTSFGFVIDDTGSMGPIIAQVRKACIDIVTNVLGTANAPSNYILVTFNDPEKHMHRLTTENGVEMISALDNITVNGGGDCPEHAMNGLMKGIELCKDKSTIFFYTDAPAKDASENQTVIDAVIEKQIDLRLFLQDSLCIGRRKRDTSGRTKRDAGSDPYSLVAEGTGGTVYRFNTAELGEIIRQISEEIFPSATAILDMFEIYPDDDDSVMFLVDNMLNNVKITVIGADSVDDIDVESPFGSILTAENTSVLFESPDKVVVTVLNPTDGVYKVIRTGNNNWNVTITAQTSVDFHYAITEESDDGSLYKVLGNPIIGERYTLLFTVYNLPVGMNVSALRLKTSNSTTNNLNLVQIAGDFDSTYFVSTTLTSDKYEVSIYGTDSSGHTWMRTSPYYIYPATIRLTSNSITDLYKNTVGNVSYTVENKGSENETFVIDVTDNRGLLTGQTSFTQLISSNGSTEIIFQITGSSLYTTVTYNITVRKQGAVNAVVYDSQTIYISPDIAPTCTVDKLVGNCDNVNTTSCSGVTWNGQATITYTTELSSISGSTGWTFEISSEHPSPINISASGDCCTPSAYLTVTDTNSNFARCHFYLGNVLPVEISSKRLLTTTEQIAIGVIGGIIGACLFASLVSGIIIYRKAIKPKLGASKINTLKSNSYPHQEKCDSKEQFNNVSVNLN</sequence>
<dbReference type="AlphaFoldDB" id="A0A8S3UR74"/>
<keyword evidence="9" id="KW-1185">Reference proteome</keyword>
<keyword evidence="4" id="KW-0472">Membrane</keyword>
<evidence type="ECO:0000256" key="1">
    <source>
        <dbReference type="ARBA" id="ARBA00004613"/>
    </source>
</evidence>
<keyword evidence="3 5" id="KW-0732">Signal</keyword>
<dbReference type="Gene3D" id="3.40.50.410">
    <property type="entry name" value="von Willebrand factor, type A domain"/>
    <property type="match status" value="1"/>
</dbReference>
<keyword evidence="2" id="KW-0964">Secreted</keyword>
<evidence type="ECO:0008006" key="10">
    <source>
        <dbReference type="Google" id="ProtNLM"/>
    </source>
</evidence>
<keyword evidence="4" id="KW-0812">Transmembrane</keyword>
<proteinExistence type="predicted"/>
<name>A0A8S3UR74_MYTED</name>
<comment type="subcellular location">
    <subcellularLocation>
        <location evidence="1">Secreted</location>
    </subcellularLocation>
</comment>
<dbReference type="EMBL" id="CAJPWZ010002948">
    <property type="protein sequence ID" value="CAG2248626.1"/>
    <property type="molecule type" value="Genomic_DNA"/>
</dbReference>
<dbReference type="InterPro" id="IPR056862">
    <property type="entry name" value="VWA7_N"/>
</dbReference>
<dbReference type="SUPFAM" id="SSF53300">
    <property type="entry name" value="vWA-like"/>
    <property type="match status" value="1"/>
</dbReference>
<dbReference type="InterPro" id="IPR036465">
    <property type="entry name" value="vWFA_dom_sf"/>
</dbReference>